<dbReference type="PROSITE" id="PS51257">
    <property type="entry name" value="PROKAR_LIPOPROTEIN"/>
    <property type="match status" value="1"/>
</dbReference>
<accession>A0A3S2UTP5</accession>
<comment type="caution">
    <text evidence="2">The sequence shown here is derived from an EMBL/GenBank/DDBJ whole genome shotgun (WGS) entry which is preliminary data.</text>
</comment>
<keyword evidence="1" id="KW-0732">Signal</keyword>
<evidence type="ECO:0000256" key="1">
    <source>
        <dbReference type="SAM" id="SignalP"/>
    </source>
</evidence>
<proteinExistence type="predicted"/>
<evidence type="ECO:0000313" key="2">
    <source>
        <dbReference type="EMBL" id="RVU04715.1"/>
    </source>
</evidence>
<organism evidence="2 3">
    <name type="scientific">Novosphingobium umbonatum</name>
    <dbReference type="NCBI Taxonomy" id="1908524"/>
    <lineage>
        <taxon>Bacteria</taxon>
        <taxon>Pseudomonadati</taxon>
        <taxon>Pseudomonadota</taxon>
        <taxon>Alphaproteobacteria</taxon>
        <taxon>Sphingomonadales</taxon>
        <taxon>Sphingomonadaceae</taxon>
        <taxon>Novosphingobium</taxon>
    </lineage>
</organism>
<evidence type="ECO:0000313" key="3">
    <source>
        <dbReference type="Proteomes" id="UP000282837"/>
    </source>
</evidence>
<evidence type="ECO:0008006" key="4">
    <source>
        <dbReference type="Google" id="ProtNLM"/>
    </source>
</evidence>
<feature type="signal peptide" evidence="1">
    <location>
        <begin position="1"/>
        <end position="24"/>
    </location>
</feature>
<protein>
    <recommendedName>
        <fullName evidence="4">Lipoprotein</fullName>
    </recommendedName>
</protein>
<reference evidence="2 3" key="1">
    <citation type="submission" date="2019-01" db="EMBL/GenBank/DDBJ databases">
        <authorList>
            <person name="Chen W.-M."/>
        </authorList>
    </citation>
    <scope>NUCLEOTIDE SEQUENCE [LARGE SCALE GENOMIC DNA]</scope>
    <source>
        <strain evidence="2 3">FSY-9</strain>
    </source>
</reference>
<keyword evidence="3" id="KW-1185">Reference proteome</keyword>
<name>A0A3S2UTP5_9SPHN</name>
<feature type="chain" id="PRO_5018632891" description="Lipoprotein" evidence="1">
    <location>
        <begin position="25"/>
        <end position="186"/>
    </location>
</feature>
<gene>
    <name evidence="2" type="ORF">EOE18_11230</name>
</gene>
<dbReference type="AlphaFoldDB" id="A0A3S2UTP5"/>
<dbReference type="EMBL" id="SACO01000007">
    <property type="protein sequence ID" value="RVU04715.1"/>
    <property type="molecule type" value="Genomic_DNA"/>
</dbReference>
<sequence>MKRLLILSPLALLAACSSSSEQPAAWPLGLEIAQTRLQQADSTGFLAAMACGSALDISARPKEAGMDWQVAQGLTITARFGVTLVAENGSLTTAQIDAPDSPALRQPLSKGVEEMVAAAMEQRPLDKTKLGKLTCPAKPAASVAPSVSGAQASADTAVQASIDAPSPVPERAVHNWYAHGYNSQPG</sequence>
<dbReference type="Proteomes" id="UP000282837">
    <property type="component" value="Unassembled WGS sequence"/>
</dbReference>